<evidence type="ECO:0000313" key="4">
    <source>
        <dbReference type="Proteomes" id="UP000729402"/>
    </source>
</evidence>
<keyword evidence="4" id="KW-1185">Reference proteome</keyword>
<reference evidence="3" key="2">
    <citation type="submission" date="2021-02" db="EMBL/GenBank/DDBJ databases">
        <authorList>
            <person name="Kimball J.A."/>
            <person name="Haas M.W."/>
            <person name="Macchietto M."/>
            <person name="Kono T."/>
            <person name="Duquette J."/>
            <person name="Shao M."/>
        </authorList>
    </citation>
    <scope>NUCLEOTIDE SEQUENCE</scope>
    <source>
        <tissue evidence="3">Fresh leaf tissue</tissue>
    </source>
</reference>
<dbReference type="AlphaFoldDB" id="A0A8J5RKE7"/>
<evidence type="ECO:0000313" key="3">
    <source>
        <dbReference type="EMBL" id="KAG8043131.1"/>
    </source>
</evidence>
<comment type="similarity">
    <text evidence="1">Belongs to the UDP-glycosyltransferase family.</text>
</comment>
<evidence type="ECO:0000256" key="2">
    <source>
        <dbReference type="SAM" id="MobiDB-lite"/>
    </source>
</evidence>
<dbReference type="Proteomes" id="UP000729402">
    <property type="component" value="Unassembled WGS sequence"/>
</dbReference>
<feature type="compositionally biased region" description="Polar residues" evidence="2">
    <location>
        <begin position="104"/>
        <end position="115"/>
    </location>
</feature>
<reference evidence="3" key="1">
    <citation type="journal article" date="2021" name="bioRxiv">
        <title>Whole Genome Assembly and Annotation of Northern Wild Rice, Zizania palustris L., Supports a Whole Genome Duplication in the Zizania Genus.</title>
        <authorList>
            <person name="Haas M."/>
            <person name="Kono T."/>
            <person name="Macchietto M."/>
            <person name="Millas R."/>
            <person name="McGilp L."/>
            <person name="Shao M."/>
            <person name="Duquette J."/>
            <person name="Hirsch C.N."/>
            <person name="Kimball J."/>
        </authorList>
    </citation>
    <scope>NUCLEOTIDE SEQUENCE</scope>
    <source>
        <tissue evidence="3">Fresh leaf tissue</tissue>
    </source>
</reference>
<dbReference type="EMBL" id="JAAALK010001159">
    <property type="protein sequence ID" value="KAG8043131.1"/>
    <property type="molecule type" value="Genomic_DNA"/>
</dbReference>
<comment type="caution">
    <text evidence="3">The sequence shown here is derived from an EMBL/GenBank/DDBJ whole genome shotgun (WGS) entry which is preliminary data.</text>
</comment>
<protein>
    <submittedName>
        <fullName evidence="3">Uncharacterized protein</fullName>
    </submittedName>
</protein>
<dbReference type="GO" id="GO:0080044">
    <property type="term" value="F:quercetin 7-O-glucosyltransferase activity"/>
    <property type="evidence" value="ECO:0007669"/>
    <property type="project" value="TreeGrafter"/>
</dbReference>
<dbReference type="PANTHER" id="PTHR11926:SF763">
    <property type="entry name" value="OS04G0206000 PROTEIN"/>
    <property type="match status" value="1"/>
</dbReference>
<dbReference type="OrthoDB" id="5835829at2759"/>
<accession>A0A8J5RKE7</accession>
<dbReference type="PANTHER" id="PTHR11926">
    <property type="entry name" value="GLUCOSYL/GLUCURONOSYL TRANSFERASES"/>
    <property type="match status" value="1"/>
</dbReference>
<name>A0A8J5RKE7_ZIZPA</name>
<dbReference type="GO" id="GO:0080043">
    <property type="term" value="F:quercetin 3-O-glucosyltransferase activity"/>
    <property type="evidence" value="ECO:0007669"/>
    <property type="project" value="TreeGrafter"/>
</dbReference>
<proteinExistence type="inferred from homology"/>
<gene>
    <name evidence="3" type="ORF">GUJ93_ZPchr0586g11352</name>
</gene>
<sequence>MELFRSSKTVPRLSCKVSLSSKVVHIKSRRIVETIGSWQNRRQTESDFVDTIVTVIIHTVRLARINVNENIGVKLQSPAPNLLLYQFVAFVAVQFKVSAAAWRTTDSAPRSSPPATCSPPCRTDRPLPGRRYLRRIRLRRHGARARTSGVRPPAGGGGSETLEALFRSEAAAGRPVRVLVYDPHLPWARRVAHARGVPAAAFFSQPCAVDVIYGEAPGRTVVPEVGGGTVRRAEDADDVLVNSFQELEPKEADYLASTWSFKTIGPTVSEELHDKCKERGLIVSWCPQLDVLSHKATGL</sequence>
<feature type="region of interest" description="Disordered" evidence="2">
    <location>
        <begin position="104"/>
        <end position="128"/>
    </location>
</feature>
<organism evidence="3 4">
    <name type="scientific">Zizania palustris</name>
    <name type="common">Northern wild rice</name>
    <dbReference type="NCBI Taxonomy" id="103762"/>
    <lineage>
        <taxon>Eukaryota</taxon>
        <taxon>Viridiplantae</taxon>
        <taxon>Streptophyta</taxon>
        <taxon>Embryophyta</taxon>
        <taxon>Tracheophyta</taxon>
        <taxon>Spermatophyta</taxon>
        <taxon>Magnoliopsida</taxon>
        <taxon>Liliopsida</taxon>
        <taxon>Poales</taxon>
        <taxon>Poaceae</taxon>
        <taxon>BOP clade</taxon>
        <taxon>Oryzoideae</taxon>
        <taxon>Oryzeae</taxon>
        <taxon>Zizaniinae</taxon>
        <taxon>Zizania</taxon>
    </lineage>
</organism>
<evidence type="ECO:0000256" key="1">
    <source>
        <dbReference type="ARBA" id="ARBA00009995"/>
    </source>
</evidence>